<dbReference type="InterPro" id="IPR028169">
    <property type="entry name" value="Raftlin"/>
</dbReference>
<sequence>MLMEPEAAGGGSGGQVGMCFIVTVSANLLTRQLAAGLQPHPELVLGQCYVCLAGSVMGGGGGGGGGGLQVKADYVPLLQSLATFGWRLTCVLPTPVIKTNR</sequence>
<dbReference type="Proteomes" id="UP000314294">
    <property type="component" value="Unassembled WGS sequence"/>
</dbReference>
<accession>A0A4Z2EYI6</accession>
<organism evidence="8 9">
    <name type="scientific">Liparis tanakae</name>
    <name type="common">Tanaka's snailfish</name>
    <dbReference type="NCBI Taxonomy" id="230148"/>
    <lineage>
        <taxon>Eukaryota</taxon>
        <taxon>Metazoa</taxon>
        <taxon>Chordata</taxon>
        <taxon>Craniata</taxon>
        <taxon>Vertebrata</taxon>
        <taxon>Euteleostomi</taxon>
        <taxon>Actinopterygii</taxon>
        <taxon>Neopterygii</taxon>
        <taxon>Teleostei</taxon>
        <taxon>Neoteleostei</taxon>
        <taxon>Acanthomorphata</taxon>
        <taxon>Eupercaria</taxon>
        <taxon>Perciformes</taxon>
        <taxon>Cottioidei</taxon>
        <taxon>Cottales</taxon>
        <taxon>Liparidae</taxon>
        <taxon>Liparis</taxon>
    </lineage>
</organism>
<reference evidence="8 9" key="1">
    <citation type="submission" date="2019-03" db="EMBL/GenBank/DDBJ databases">
        <title>First draft genome of Liparis tanakae, snailfish: a comprehensive survey of snailfish specific genes.</title>
        <authorList>
            <person name="Kim W."/>
            <person name="Song I."/>
            <person name="Jeong J.-H."/>
            <person name="Kim D."/>
            <person name="Kim S."/>
            <person name="Ryu S."/>
            <person name="Song J.Y."/>
            <person name="Lee S.K."/>
        </authorList>
    </citation>
    <scope>NUCLEOTIDE SEQUENCE [LARGE SCALE GENOMIC DNA]</scope>
    <source>
        <tissue evidence="8">Muscle</tissue>
    </source>
</reference>
<dbReference type="GO" id="GO:0005886">
    <property type="term" value="C:plasma membrane"/>
    <property type="evidence" value="ECO:0007669"/>
    <property type="project" value="UniProtKB-SubCell"/>
</dbReference>
<dbReference type="PANTHER" id="PTHR17601:SF3">
    <property type="entry name" value="RAFTLIN"/>
    <property type="match status" value="1"/>
</dbReference>
<keyword evidence="7" id="KW-0449">Lipoprotein</keyword>
<keyword evidence="9" id="KW-1185">Reference proteome</keyword>
<keyword evidence="6" id="KW-0564">Palmitate</keyword>
<evidence type="ECO:0000256" key="1">
    <source>
        <dbReference type="ARBA" id="ARBA00004193"/>
    </source>
</evidence>
<gene>
    <name evidence="8" type="primary">RFTN1_5</name>
    <name evidence="8" type="ORF">EYF80_056563</name>
</gene>
<evidence type="ECO:0000256" key="6">
    <source>
        <dbReference type="ARBA" id="ARBA00023139"/>
    </source>
</evidence>
<name>A0A4Z2EYI6_9TELE</name>
<keyword evidence="5" id="KW-0472">Membrane</keyword>
<dbReference type="EMBL" id="SRLO01002292">
    <property type="protein sequence ID" value="TNN33272.1"/>
    <property type="molecule type" value="Genomic_DNA"/>
</dbReference>
<evidence type="ECO:0000256" key="3">
    <source>
        <dbReference type="ARBA" id="ARBA00022475"/>
    </source>
</evidence>
<keyword evidence="4" id="KW-0519">Myristate</keyword>
<evidence type="ECO:0000313" key="8">
    <source>
        <dbReference type="EMBL" id="TNN33272.1"/>
    </source>
</evidence>
<dbReference type="OrthoDB" id="9942562at2759"/>
<dbReference type="PANTHER" id="PTHR17601">
    <property type="entry name" value="RAFTLIN-RELATED"/>
    <property type="match status" value="1"/>
</dbReference>
<proteinExistence type="inferred from homology"/>
<protein>
    <submittedName>
        <fullName evidence="8">Raftlin</fullName>
    </submittedName>
</protein>
<evidence type="ECO:0000256" key="7">
    <source>
        <dbReference type="ARBA" id="ARBA00023288"/>
    </source>
</evidence>
<evidence type="ECO:0000256" key="4">
    <source>
        <dbReference type="ARBA" id="ARBA00022707"/>
    </source>
</evidence>
<keyword evidence="3" id="KW-1003">Cell membrane</keyword>
<evidence type="ECO:0000256" key="5">
    <source>
        <dbReference type="ARBA" id="ARBA00023136"/>
    </source>
</evidence>
<comment type="similarity">
    <text evidence="2">Belongs to the raftlin family.</text>
</comment>
<dbReference type="Pfam" id="PF15250">
    <property type="entry name" value="Raftlin"/>
    <property type="match status" value="1"/>
</dbReference>
<comment type="caution">
    <text evidence="8">The sequence shown here is derived from an EMBL/GenBank/DDBJ whole genome shotgun (WGS) entry which is preliminary data.</text>
</comment>
<comment type="subcellular location">
    <subcellularLocation>
        <location evidence="1">Cell membrane</location>
        <topology evidence="1">Lipid-anchor</topology>
    </subcellularLocation>
</comment>
<evidence type="ECO:0000313" key="9">
    <source>
        <dbReference type="Proteomes" id="UP000314294"/>
    </source>
</evidence>
<evidence type="ECO:0000256" key="2">
    <source>
        <dbReference type="ARBA" id="ARBA00006390"/>
    </source>
</evidence>
<dbReference type="AlphaFoldDB" id="A0A4Z2EYI6"/>